<name>A0A0E1WBG6_BURPE</name>
<dbReference type="EMBL" id="CM000832">
    <property type="protein sequence ID" value="EET09681.1"/>
    <property type="molecule type" value="Genomic_DNA"/>
</dbReference>
<proteinExistence type="predicted"/>
<organism evidence="2">
    <name type="scientific">Burkholderia pseudomallei 1710a</name>
    <dbReference type="NCBI Taxonomy" id="320371"/>
    <lineage>
        <taxon>Bacteria</taxon>
        <taxon>Pseudomonadati</taxon>
        <taxon>Pseudomonadota</taxon>
        <taxon>Betaproteobacteria</taxon>
        <taxon>Burkholderiales</taxon>
        <taxon>Burkholderiaceae</taxon>
        <taxon>Burkholderia</taxon>
        <taxon>pseudomallei group</taxon>
    </lineage>
</organism>
<feature type="compositionally biased region" description="Polar residues" evidence="1">
    <location>
        <begin position="45"/>
        <end position="61"/>
    </location>
</feature>
<dbReference type="AlphaFoldDB" id="A0A0E1WBG6"/>
<protein>
    <submittedName>
        <fullName evidence="2">Uncharacterized protein</fullName>
    </submittedName>
</protein>
<feature type="region of interest" description="Disordered" evidence="1">
    <location>
        <begin position="44"/>
        <end position="77"/>
    </location>
</feature>
<dbReference type="HOGENOM" id="CLU_2631363_0_0_4"/>
<gene>
    <name evidence="2" type="ORF">BURPS1710A_2025</name>
</gene>
<sequence>MRAAALVYPKNAPVRHRAIRFRHFSRRREPANDSRVASSIARMTHANSFSNAPRAASNRSRQAIRTRRCARFHSHRA</sequence>
<dbReference type="RefSeq" id="WP_004521777.1">
    <property type="nucleotide sequence ID" value="NZ_CM000832.1"/>
</dbReference>
<dbReference type="Proteomes" id="UP000001812">
    <property type="component" value="Chromosome I"/>
</dbReference>
<reference evidence="2" key="1">
    <citation type="submission" date="2009-05" db="EMBL/GenBank/DDBJ databases">
        <authorList>
            <person name="Harkins D.M."/>
            <person name="DeShazer D."/>
            <person name="Woods D.E."/>
            <person name="Brinkac L.M."/>
            <person name="Brown K.A."/>
            <person name="Hung G.C."/>
            <person name="Tuanyok A."/>
            <person name="Zhang B."/>
            <person name="Nierman W.C."/>
        </authorList>
    </citation>
    <scope>NUCLEOTIDE SEQUENCE [LARGE SCALE GENOMIC DNA]</scope>
    <source>
        <strain evidence="2">1710a</strain>
    </source>
</reference>
<feature type="compositionally biased region" description="Basic residues" evidence="1">
    <location>
        <begin position="62"/>
        <end position="77"/>
    </location>
</feature>
<accession>A0A0E1WBG6</accession>
<evidence type="ECO:0000256" key="1">
    <source>
        <dbReference type="SAM" id="MobiDB-lite"/>
    </source>
</evidence>
<evidence type="ECO:0000313" key="2">
    <source>
        <dbReference type="EMBL" id="EET09681.1"/>
    </source>
</evidence>